<dbReference type="GO" id="GO:0005524">
    <property type="term" value="F:ATP binding"/>
    <property type="evidence" value="ECO:0007669"/>
    <property type="project" value="UniProtKB-KW"/>
</dbReference>
<reference evidence="10 11" key="1">
    <citation type="submission" date="2021-01" db="EMBL/GenBank/DDBJ databases">
        <title>Chromosome-level genome assembly of a human fungal pathogen reveals clustering of transcriptionally co-regulated genes.</title>
        <authorList>
            <person name="Voorhies M."/>
            <person name="Cohen S."/>
            <person name="Shea T.P."/>
            <person name="Petrus S."/>
            <person name="Munoz J.F."/>
            <person name="Poplawski S."/>
            <person name="Goldman W.E."/>
            <person name="Michael T."/>
            <person name="Cuomo C.A."/>
            <person name="Sil A."/>
            <person name="Beyhan S."/>
        </authorList>
    </citation>
    <scope>NUCLEOTIDE SEQUENCE [LARGE SCALE GENOMIC DNA]</scope>
    <source>
        <strain evidence="10 11">G184AR</strain>
    </source>
</reference>
<keyword evidence="4" id="KW-0547">Nucleotide-binding</keyword>
<evidence type="ECO:0000313" key="11">
    <source>
        <dbReference type="Proteomes" id="UP000670092"/>
    </source>
</evidence>
<comment type="caution">
    <text evidence="10">The sequence shown here is derived from an EMBL/GenBank/DDBJ whole genome shotgun (WGS) entry which is preliminary data.</text>
</comment>
<comment type="catalytic activity">
    <reaction evidence="8">
        <text>L-seryl-[protein] + ATP = O-phospho-L-seryl-[protein] + ADP + H(+)</text>
        <dbReference type="Rhea" id="RHEA:17989"/>
        <dbReference type="Rhea" id="RHEA-COMP:9863"/>
        <dbReference type="Rhea" id="RHEA-COMP:11604"/>
        <dbReference type="ChEBI" id="CHEBI:15378"/>
        <dbReference type="ChEBI" id="CHEBI:29999"/>
        <dbReference type="ChEBI" id="CHEBI:30616"/>
        <dbReference type="ChEBI" id="CHEBI:83421"/>
        <dbReference type="ChEBI" id="CHEBI:456216"/>
        <dbReference type="EC" id="2.7.11.1"/>
    </reaction>
</comment>
<dbReference type="GO" id="GO:0050684">
    <property type="term" value="P:regulation of mRNA processing"/>
    <property type="evidence" value="ECO:0007669"/>
    <property type="project" value="TreeGrafter"/>
</dbReference>
<proteinExistence type="predicted"/>
<dbReference type="GO" id="GO:0004674">
    <property type="term" value="F:protein serine/threonine kinase activity"/>
    <property type="evidence" value="ECO:0007669"/>
    <property type="project" value="UniProtKB-KW"/>
</dbReference>
<dbReference type="Gene3D" id="1.10.510.10">
    <property type="entry name" value="Transferase(Phosphotransferase) domain 1"/>
    <property type="match status" value="1"/>
</dbReference>
<protein>
    <recommendedName>
        <fullName evidence="1">non-specific serine/threonine protein kinase</fullName>
        <ecNumber evidence="1">2.7.11.1</ecNumber>
    </recommendedName>
</protein>
<dbReference type="Pfam" id="PF00069">
    <property type="entry name" value="Pkinase"/>
    <property type="match status" value="1"/>
</dbReference>
<dbReference type="AlphaFoldDB" id="A0A8H8CRS7"/>
<dbReference type="PROSITE" id="PS00108">
    <property type="entry name" value="PROTEIN_KINASE_ST"/>
    <property type="match status" value="1"/>
</dbReference>
<dbReference type="InterPro" id="IPR008271">
    <property type="entry name" value="Ser/Thr_kinase_AS"/>
</dbReference>
<evidence type="ECO:0000259" key="9">
    <source>
        <dbReference type="PROSITE" id="PS50011"/>
    </source>
</evidence>
<dbReference type="Gene3D" id="3.30.200.20">
    <property type="entry name" value="Phosphorylase Kinase, domain 1"/>
    <property type="match status" value="1"/>
</dbReference>
<feature type="domain" description="Protein kinase" evidence="9">
    <location>
        <begin position="77"/>
        <end position="430"/>
    </location>
</feature>
<keyword evidence="3" id="KW-0808">Transferase</keyword>
<dbReference type="OrthoDB" id="5979581at2759"/>
<evidence type="ECO:0000256" key="4">
    <source>
        <dbReference type="ARBA" id="ARBA00022741"/>
    </source>
</evidence>
<name>A0A8H8CRS7_AJECA</name>
<dbReference type="PROSITE" id="PS50011">
    <property type="entry name" value="PROTEIN_KINASE_DOM"/>
    <property type="match status" value="1"/>
</dbReference>
<evidence type="ECO:0000256" key="3">
    <source>
        <dbReference type="ARBA" id="ARBA00022679"/>
    </source>
</evidence>
<accession>A0A8H8CRS7</accession>
<dbReference type="VEuPathDB" id="FungiDB:I7I52_11224"/>
<gene>
    <name evidence="10" type="ORF">I7I52_11224</name>
</gene>
<keyword evidence="6" id="KW-0067">ATP-binding</keyword>
<evidence type="ECO:0000313" key="10">
    <source>
        <dbReference type="EMBL" id="KAG5287450.1"/>
    </source>
</evidence>
<evidence type="ECO:0000256" key="7">
    <source>
        <dbReference type="ARBA" id="ARBA00047899"/>
    </source>
</evidence>
<dbReference type="SUPFAM" id="SSF56112">
    <property type="entry name" value="Protein kinase-like (PK-like)"/>
    <property type="match status" value="1"/>
</dbReference>
<organism evidence="10 11">
    <name type="scientific">Ajellomyces capsulatus</name>
    <name type="common">Darling's disease fungus</name>
    <name type="synonym">Histoplasma capsulatum</name>
    <dbReference type="NCBI Taxonomy" id="5037"/>
    <lineage>
        <taxon>Eukaryota</taxon>
        <taxon>Fungi</taxon>
        <taxon>Dikarya</taxon>
        <taxon>Ascomycota</taxon>
        <taxon>Pezizomycotina</taxon>
        <taxon>Eurotiomycetes</taxon>
        <taxon>Eurotiomycetidae</taxon>
        <taxon>Onygenales</taxon>
        <taxon>Ajellomycetaceae</taxon>
        <taxon>Histoplasma</taxon>
    </lineage>
</organism>
<evidence type="ECO:0000256" key="5">
    <source>
        <dbReference type="ARBA" id="ARBA00022777"/>
    </source>
</evidence>
<dbReference type="InterPro" id="IPR051334">
    <property type="entry name" value="SRPK"/>
</dbReference>
<evidence type="ECO:0000256" key="6">
    <source>
        <dbReference type="ARBA" id="ARBA00022840"/>
    </source>
</evidence>
<dbReference type="EMBL" id="JAEVHI010000007">
    <property type="protein sequence ID" value="KAG5287450.1"/>
    <property type="molecule type" value="Genomic_DNA"/>
</dbReference>
<dbReference type="EC" id="2.7.11.1" evidence="1"/>
<dbReference type="Proteomes" id="UP000670092">
    <property type="component" value="Unassembled WGS sequence"/>
</dbReference>
<evidence type="ECO:0000256" key="2">
    <source>
        <dbReference type="ARBA" id="ARBA00022527"/>
    </source>
</evidence>
<comment type="catalytic activity">
    <reaction evidence="7">
        <text>L-threonyl-[protein] + ATP = O-phospho-L-threonyl-[protein] + ADP + H(+)</text>
        <dbReference type="Rhea" id="RHEA:46608"/>
        <dbReference type="Rhea" id="RHEA-COMP:11060"/>
        <dbReference type="Rhea" id="RHEA-COMP:11605"/>
        <dbReference type="ChEBI" id="CHEBI:15378"/>
        <dbReference type="ChEBI" id="CHEBI:30013"/>
        <dbReference type="ChEBI" id="CHEBI:30616"/>
        <dbReference type="ChEBI" id="CHEBI:61977"/>
        <dbReference type="ChEBI" id="CHEBI:456216"/>
        <dbReference type="EC" id="2.7.11.1"/>
    </reaction>
</comment>
<dbReference type="SMART" id="SM00220">
    <property type="entry name" value="S_TKc"/>
    <property type="match status" value="1"/>
</dbReference>
<dbReference type="PANTHER" id="PTHR47634:SF9">
    <property type="entry name" value="PROTEIN KINASE DOMAIN-CONTAINING PROTEIN-RELATED"/>
    <property type="match status" value="1"/>
</dbReference>
<evidence type="ECO:0000256" key="8">
    <source>
        <dbReference type="ARBA" id="ARBA00048679"/>
    </source>
</evidence>
<sequence length="437" mass="50276">MTRSFLPSSIQSAFNMANLRNRLSFPISVLKHQPWPQSAALAPKLDIQEPVEEEKTPYYSPARFYPARLGEVLNGRYQLATKLGHGSNSTVWLARDLNQWRWLKGKYVTVKINANIRQSHKRTARSELDTLRILSKTNRHHQGWQFVRHLLDSFTLKSNSGNDHLSLVLEPLREPLWIYQKRFGGIIPSDILKLIIQMILHGLDYMHSECRIIHADLKPDNIMVKLEDPSLLEEAAADEFKNPLPQKVYPDGRTIYLARNNYGPPRSTTGIIRIVDFDQSVRGDKPNSGCIQAEVYRPPEVILDAGYSYSADIWSLGVMLWDIIEDRKLFENVYSVATDEYDEAGHLAHIAALLGSPPKDLLDRGKRTHLFYGPEGICKSQAPPSFNFNNMLVHLHGEDKNMFITFIKRMLKWEPEERSTAKELLQDPWLYAEFEED</sequence>
<keyword evidence="5 10" id="KW-0418">Kinase</keyword>
<dbReference type="PANTHER" id="PTHR47634">
    <property type="entry name" value="PROTEIN KINASE DOMAIN-CONTAINING PROTEIN-RELATED"/>
    <property type="match status" value="1"/>
</dbReference>
<keyword evidence="2" id="KW-0723">Serine/threonine-protein kinase</keyword>
<evidence type="ECO:0000256" key="1">
    <source>
        <dbReference type="ARBA" id="ARBA00012513"/>
    </source>
</evidence>
<dbReference type="InterPro" id="IPR000719">
    <property type="entry name" value="Prot_kinase_dom"/>
</dbReference>
<dbReference type="GO" id="GO:0000245">
    <property type="term" value="P:spliceosomal complex assembly"/>
    <property type="evidence" value="ECO:0007669"/>
    <property type="project" value="TreeGrafter"/>
</dbReference>
<dbReference type="InterPro" id="IPR011009">
    <property type="entry name" value="Kinase-like_dom_sf"/>
</dbReference>